<dbReference type="AlphaFoldDB" id="A0A2S4N4J6"/>
<organism evidence="2 3">
    <name type="scientific">Flavobacterium croceum DSM 17960</name>
    <dbReference type="NCBI Taxonomy" id="1121886"/>
    <lineage>
        <taxon>Bacteria</taxon>
        <taxon>Pseudomonadati</taxon>
        <taxon>Bacteroidota</taxon>
        <taxon>Flavobacteriia</taxon>
        <taxon>Flavobacteriales</taxon>
        <taxon>Flavobacteriaceae</taxon>
        <taxon>Flavobacterium</taxon>
    </lineage>
</organism>
<reference evidence="2 3" key="1">
    <citation type="submission" date="2018-01" db="EMBL/GenBank/DDBJ databases">
        <title>Genomic Encyclopedia of Type Strains, Phase I: the one thousand microbial genomes (KMG-I) project.</title>
        <authorList>
            <person name="Goeker M."/>
        </authorList>
    </citation>
    <scope>NUCLEOTIDE SEQUENCE [LARGE SCALE GENOMIC DNA]</scope>
    <source>
        <strain evidence="2 3">DSM 17960</strain>
    </source>
</reference>
<evidence type="ECO:0000256" key="1">
    <source>
        <dbReference type="SAM" id="MobiDB-lite"/>
    </source>
</evidence>
<keyword evidence="3" id="KW-1185">Reference proteome</keyword>
<proteinExistence type="predicted"/>
<comment type="caution">
    <text evidence="2">The sequence shown here is derived from an EMBL/GenBank/DDBJ whole genome shotgun (WGS) entry which is preliminary data.</text>
</comment>
<dbReference type="EMBL" id="PQNY01000033">
    <property type="protein sequence ID" value="POS00662.1"/>
    <property type="molecule type" value="Genomic_DNA"/>
</dbReference>
<dbReference type="PROSITE" id="PS51257">
    <property type="entry name" value="PROKAR_LIPOPROTEIN"/>
    <property type="match status" value="1"/>
</dbReference>
<evidence type="ECO:0000313" key="2">
    <source>
        <dbReference type="EMBL" id="POS00662.1"/>
    </source>
</evidence>
<dbReference type="RefSeq" id="WP_103727116.1">
    <property type="nucleotide sequence ID" value="NZ_PQNY01000033.1"/>
</dbReference>
<feature type="compositionally biased region" description="Acidic residues" evidence="1">
    <location>
        <begin position="25"/>
        <end position="67"/>
    </location>
</feature>
<gene>
    <name evidence="2" type="ORF">Q361_1331</name>
</gene>
<name>A0A2S4N4J6_9FLAO</name>
<accession>A0A2S4N4J6</accession>
<sequence>MKLKLLFILIIIFASCKNSSNYETNSEDENSTEYVNDENTDTEFSAEESESDEENEDYGNESEDENLSETKDYEDGTYDASVDYYNPKTGYSATYDLEVDVEDGEVVRINFPKGGWLDDDVHPSESRLSPAEIDEDGEATMEDENGRTFEIKIDN</sequence>
<evidence type="ECO:0000313" key="3">
    <source>
        <dbReference type="Proteomes" id="UP000237056"/>
    </source>
</evidence>
<dbReference type="OrthoDB" id="1377135at2"/>
<feature type="region of interest" description="Disordered" evidence="1">
    <location>
        <begin position="20"/>
        <end position="80"/>
    </location>
</feature>
<protein>
    <submittedName>
        <fullName evidence="2">Uncharacterized protein</fullName>
    </submittedName>
</protein>
<dbReference type="Proteomes" id="UP000237056">
    <property type="component" value="Unassembled WGS sequence"/>
</dbReference>